<comment type="caution">
    <text evidence="2">The sequence shown here is derived from an EMBL/GenBank/DDBJ whole genome shotgun (WGS) entry which is preliminary data.</text>
</comment>
<dbReference type="OrthoDB" id="6431384at2759"/>
<evidence type="ECO:0000313" key="2">
    <source>
        <dbReference type="EMBL" id="RWR99426.1"/>
    </source>
</evidence>
<feature type="domain" description="Integrase p58-like C-terminal" evidence="1">
    <location>
        <begin position="154"/>
        <end position="187"/>
    </location>
</feature>
<sequence length="192" mass="22251">MQEFVELDKLFAFPVLELNETVISLKDEQAKDPTIKEIKGKLEKGNNDPKLIKYIVDPDGVVYRQGSVLPQDIVMQNRTLGVDEPNDYFNLIKSWSQIAIESVKQAIESEQNSYTVRTNIKRREPKFKEGDLVLIYTPFRKKGKAEKLLSRFVGPFLLIKQIGPVVFEVEKLTNKKRDLVHVSRMKPYIERN</sequence>
<accession>A0A3S3NPU6</accession>
<reference evidence="2 3" key="1">
    <citation type="journal article" date="2018" name="Gigascience">
        <title>Genomes of trombidid mites reveal novel predicted allergens and laterally-transferred genes associated with secondary metabolism.</title>
        <authorList>
            <person name="Dong X."/>
            <person name="Chaisiri K."/>
            <person name="Xia D."/>
            <person name="Armstrong S.D."/>
            <person name="Fang Y."/>
            <person name="Donnelly M.J."/>
            <person name="Kadowaki T."/>
            <person name="McGarry J.W."/>
            <person name="Darby A.C."/>
            <person name="Makepeace B.L."/>
        </authorList>
    </citation>
    <scope>NUCLEOTIDE SEQUENCE [LARGE SCALE GENOMIC DNA]</scope>
    <source>
        <strain evidence="2">UoL-WK</strain>
    </source>
</reference>
<keyword evidence="3" id="KW-1185">Reference proteome</keyword>
<dbReference type="STRING" id="1965070.A0A3S3NPU6"/>
<dbReference type="AlphaFoldDB" id="A0A3S3NPU6"/>
<proteinExistence type="predicted"/>
<dbReference type="Proteomes" id="UP000285301">
    <property type="component" value="Unassembled WGS sequence"/>
</dbReference>
<dbReference type="EMBL" id="NCKU01015212">
    <property type="protein sequence ID" value="RWR99426.1"/>
    <property type="molecule type" value="Genomic_DNA"/>
</dbReference>
<organism evidence="2 3">
    <name type="scientific">Dinothrombium tinctorium</name>
    <dbReference type="NCBI Taxonomy" id="1965070"/>
    <lineage>
        <taxon>Eukaryota</taxon>
        <taxon>Metazoa</taxon>
        <taxon>Ecdysozoa</taxon>
        <taxon>Arthropoda</taxon>
        <taxon>Chelicerata</taxon>
        <taxon>Arachnida</taxon>
        <taxon>Acari</taxon>
        <taxon>Acariformes</taxon>
        <taxon>Trombidiformes</taxon>
        <taxon>Prostigmata</taxon>
        <taxon>Anystina</taxon>
        <taxon>Parasitengona</taxon>
        <taxon>Trombidioidea</taxon>
        <taxon>Trombidiidae</taxon>
        <taxon>Dinothrombium</taxon>
    </lineage>
</organism>
<evidence type="ECO:0000313" key="3">
    <source>
        <dbReference type="Proteomes" id="UP000285301"/>
    </source>
</evidence>
<dbReference type="Pfam" id="PF22938">
    <property type="entry name" value="Integrase_p58_C"/>
    <property type="match status" value="1"/>
</dbReference>
<name>A0A3S3NPU6_9ACAR</name>
<gene>
    <name evidence="2" type="ORF">B4U79_07938</name>
</gene>
<dbReference type="InterPro" id="IPR054465">
    <property type="entry name" value="Integrase_p58-like_C"/>
</dbReference>
<feature type="non-terminal residue" evidence="2">
    <location>
        <position position="192"/>
    </location>
</feature>
<protein>
    <recommendedName>
        <fullName evidence="1">Integrase p58-like C-terminal domain-containing protein</fullName>
    </recommendedName>
</protein>
<evidence type="ECO:0000259" key="1">
    <source>
        <dbReference type="Pfam" id="PF22938"/>
    </source>
</evidence>